<dbReference type="EMBL" id="CAJHIQ010000006">
    <property type="protein sequence ID" value="CAD6491846.1"/>
    <property type="molecule type" value="Genomic_DNA"/>
</dbReference>
<accession>A0A811T3K4</accession>
<gene>
    <name evidence="6" type="ORF">DIAAKJNI_00166</name>
</gene>
<dbReference type="CDD" id="cd17515">
    <property type="entry name" value="RMtype1_S_MjaORF132P_Sau1132ORF3780P-TRD1-CR1_like"/>
    <property type="match status" value="1"/>
</dbReference>
<sequence>MNPETFFDNFGLLADTPNGVQKLRVLILQLAFKGKLVNNRQKRNMADHGEDLLTGWQQRTIGDLSKVIMPGFACNKSFQMSDGHVHLRTHNIDTNGKLNFDLLVKIDHKKVDMKKAQIHKGDIIFNNTNSQELVGKTCIVDQNYFYGFSNHLTLIKVIDEVEPAYIVYYFNLLLHIGYFAELCNRWIGQAGINTKMLKSVLIPLPPLEEQKRIVAKADKLMALCDELEARQQKKQEARLHLNSASLDKLLTAHEPDEFAHHWQRICDNFDLLCGAPETVGELRKAILQLAVQGKLVPQDPNDEPAAALLEKIKAEKARLVKGGKIRKSKPLPPVKMDEILFEIPDSWKWIRLNQIGDWGAGATPNRKKSEYYGGSIRWLKSGELRDEYVSESDEKITESALKDCSLRVNKCGDVLIAMYGATIGKVAILEVEATTNQAVCACTCFAGFYNRYLFLLLRAYRQHFLNQGAGGAQPNISRIKIINTVAPLPPLTEQRRIVAKVDQLMALCDELETKLKQSQTDGANLMEAMVGELIGA</sequence>
<dbReference type="InterPro" id="IPR044946">
    <property type="entry name" value="Restrct_endonuc_typeI_TRD_sf"/>
</dbReference>
<evidence type="ECO:0000256" key="3">
    <source>
        <dbReference type="ARBA" id="ARBA00023125"/>
    </source>
</evidence>
<evidence type="ECO:0000256" key="2">
    <source>
        <dbReference type="ARBA" id="ARBA00022747"/>
    </source>
</evidence>
<dbReference type="Pfam" id="PF01420">
    <property type="entry name" value="Methylase_S"/>
    <property type="match status" value="2"/>
</dbReference>
<dbReference type="GO" id="GO:0003677">
    <property type="term" value="F:DNA binding"/>
    <property type="evidence" value="ECO:0007669"/>
    <property type="project" value="UniProtKB-KW"/>
</dbReference>
<evidence type="ECO:0000256" key="1">
    <source>
        <dbReference type="ARBA" id="ARBA00010923"/>
    </source>
</evidence>
<feature type="domain" description="Type I restriction modification DNA specificity" evidence="5">
    <location>
        <begin position="55"/>
        <end position="233"/>
    </location>
</feature>
<comment type="similarity">
    <text evidence="1">Belongs to the type-I restriction system S methylase family.</text>
</comment>
<keyword evidence="3" id="KW-0238">DNA-binding</keyword>
<comment type="caution">
    <text evidence="6">The sequence shown here is derived from an EMBL/GenBank/DDBJ whole genome shotgun (WGS) entry which is preliminary data.</text>
</comment>
<reference evidence="6" key="1">
    <citation type="submission" date="2020-10" db="EMBL/GenBank/DDBJ databases">
        <authorList>
            <person name="Hahn C.J."/>
            <person name="Laso-Perez R."/>
            <person name="Vulcano F."/>
            <person name="Vaziourakis K.-M."/>
            <person name="Stokke R."/>
            <person name="Steen I.H."/>
            <person name="Teske A."/>
            <person name="Boetius A."/>
            <person name="Liebeke M."/>
            <person name="Amann R."/>
            <person name="Knittel K."/>
        </authorList>
    </citation>
    <scope>NUCLEOTIDE SEQUENCE</scope>
    <source>
        <strain evidence="6">Gfbio:e3339647-f889-4370-9287-4fb5cb688e4c:AG392M11_GoMArc1</strain>
    </source>
</reference>
<dbReference type="GO" id="GO:0009307">
    <property type="term" value="P:DNA restriction-modification system"/>
    <property type="evidence" value="ECO:0007669"/>
    <property type="project" value="UniProtKB-KW"/>
</dbReference>
<protein>
    <submittedName>
        <fullName evidence="6">Type I restriction modification DNA specificity domain protein</fullName>
    </submittedName>
</protein>
<evidence type="ECO:0000313" key="6">
    <source>
        <dbReference type="EMBL" id="CAD6491846.1"/>
    </source>
</evidence>
<dbReference type="Proteomes" id="UP000639006">
    <property type="component" value="Unassembled WGS sequence"/>
</dbReference>
<dbReference type="Gene3D" id="3.90.220.20">
    <property type="entry name" value="DNA methylase specificity domains"/>
    <property type="match status" value="2"/>
</dbReference>
<proteinExistence type="inferred from homology"/>
<feature type="coiled-coil region" evidence="4">
    <location>
        <begin position="501"/>
        <end position="528"/>
    </location>
</feature>
<dbReference type="PANTHER" id="PTHR43140">
    <property type="entry name" value="TYPE-1 RESTRICTION ENZYME ECOKI SPECIFICITY PROTEIN"/>
    <property type="match status" value="1"/>
</dbReference>
<dbReference type="PANTHER" id="PTHR43140:SF1">
    <property type="entry name" value="TYPE I RESTRICTION ENZYME ECOKI SPECIFICITY SUBUNIT"/>
    <property type="match status" value="1"/>
</dbReference>
<keyword evidence="2" id="KW-0680">Restriction system</keyword>
<evidence type="ECO:0000313" key="7">
    <source>
        <dbReference type="Proteomes" id="UP000639006"/>
    </source>
</evidence>
<dbReference type="InterPro" id="IPR000055">
    <property type="entry name" value="Restrct_endonuc_typeI_TRD"/>
</dbReference>
<name>A0A811T3K4_9EURY</name>
<dbReference type="AlphaFoldDB" id="A0A811T3K4"/>
<feature type="domain" description="Type I restriction modification DNA specificity" evidence="5">
    <location>
        <begin position="344"/>
        <end position="517"/>
    </location>
</feature>
<dbReference type="InterPro" id="IPR051212">
    <property type="entry name" value="Type-I_RE_S_subunit"/>
</dbReference>
<organism evidence="6 7">
    <name type="scientific">Candidatus Argoarchaeum ethanivorans</name>
    <dbReference type="NCBI Taxonomy" id="2608793"/>
    <lineage>
        <taxon>Archaea</taxon>
        <taxon>Methanobacteriati</taxon>
        <taxon>Methanobacteriota</taxon>
        <taxon>Stenosarchaea group</taxon>
        <taxon>Methanomicrobia</taxon>
        <taxon>Methanosarcinales</taxon>
        <taxon>Methanosarcinales incertae sedis</taxon>
        <taxon>GOM Arc I cluster</taxon>
        <taxon>Candidatus Argoarchaeum</taxon>
    </lineage>
</organism>
<dbReference type="SUPFAM" id="SSF116734">
    <property type="entry name" value="DNA methylase specificity domain"/>
    <property type="match status" value="2"/>
</dbReference>
<evidence type="ECO:0000259" key="5">
    <source>
        <dbReference type="Pfam" id="PF01420"/>
    </source>
</evidence>
<keyword evidence="4" id="KW-0175">Coiled coil</keyword>
<evidence type="ECO:0000256" key="4">
    <source>
        <dbReference type="SAM" id="Coils"/>
    </source>
</evidence>